<dbReference type="EMBL" id="AZHX01001922">
    <property type="protein sequence ID" value="ETW98687.1"/>
    <property type="molecule type" value="Genomic_DNA"/>
</dbReference>
<reference evidence="2 3" key="1">
    <citation type="journal article" date="2014" name="Nature">
        <title>An environmental bacterial taxon with a large and distinct metabolic repertoire.</title>
        <authorList>
            <person name="Wilson M.C."/>
            <person name="Mori T."/>
            <person name="Ruckert C."/>
            <person name="Uria A.R."/>
            <person name="Helf M.J."/>
            <person name="Takada K."/>
            <person name="Gernert C."/>
            <person name="Steffens U.A."/>
            <person name="Heycke N."/>
            <person name="Schmitt S."/>
            <person name="Rinke C."/>
            <person name="Helfrich E.J."/>
            <person name="Brachmann A.O."/>
            <person name="Gurgui C."/>
            <person name="Wakimoto T."/>
            <person name="Kracht M."/>
            <person name="Crusemann M."/>
            <person name="Hentschel U."/>
            <person name="Abe I."/>
            <person name="Matsunaga S."/>
            <person name="Kalinowski J."/>
            <person name="Takeyama H."/>
            <person name="Piel J."/>
        </authorList>
    </citation>
    <scope>NUCLEOTIDE SEQUENCE [LARGE SCALE GENOMIC DNA]</scope>
    <source>
        <strain evidence="3">TSY2</strain>
    </source>
</reference>
<keyword evidence="1" id="KW-0472">Membrane</keyword>
<protein>
    <submittedName>
        <fullName evidence="2">Uncharacterized protein</fullName>
    </submittedName>
</protein>
<feature type="transmembrane region" description="Helical" evidence="1">
    <location>
        <begin position="23"/>
        <end position="41"/>
    </location>
</feature>
<evidence type="ECO:0000313" key="2">
    <source>
        <dbReference type="EMBL" id="ETW98687.1"/>
    </source>
</evidence>
<dbReference type="Proteomes" id="UP000019140">
    <property type="component" value="Unassembled WGS sequence"/>
</dbReference>
<proteinExistence type="predicted"/>
<keyword evidence="1" id="KW-0812">Transmembrane</keyword>
<dbReference type="AlphaFoldDB" id="W4LL26"/>
<name>W4LL26_9BACT</name>
<dbReference type="HOGENOM" id="CLU_2877424_0_0_7"/>
<comment type="caution">
    <text evidence="2">The sequence shown here is derived from an EMBL/GenBank/DDBJ whole genome shotgun (WGS) entry which is preliminary data.</text>
</comment>
<evidence type="ECO:0000256" key="1">
    <source>
        <dbReference type="SAM" id="Phobius"/>
    </source>
</evidence>
<evidence type="ECO:0000313" key="3">
    <source>
        <dbReference type="Proteomes" id="UP000019140"/>
    </source>
</evidence>
<accession>W4LL26</accession>
<organism evidence="2 3">
    <name type="scientific">Candidatus Entotheonella gemina</name>
    <dbReference type="NCBI Taxonomy" id="1429439"/>
    <lineage>
        <taxon>Bacteria</taxon>
        <taxon>Pseudomonadati</taxon>
        <taxon>Nitrospinota/Tectimicrobiota group</taxon>
        <taxon>Candidatus Tectimicrobiota</taxon>
        <taxon>Candidatus Entotheonellia</taxon>
        <taxon>Candidatus Entotheonellales</taxon>
        <taxon>Candidatus Entotheonellaceae</taxon>
        <taxon>Candidatus Entotheonella</taxon>
    </lineage>
</organism>
<gene>
    <name evidence="2" type="ORF">ETSY2_42405</name>
</gene>
<keyword evidence="1" id="KW-1133">Transmembrane helix</keyword>
<sequence length="63" mass="7374">MILLLHAIISCLAAYTTLVSPIFGIAIPTSFSILLLPYYNFWENIMKVNHFCMLYFRMKIQIM</sequence>
<keyword evidence="3" id="KW-1185">Reference proteome</keyword>